<gene>
    <name evidence="2" type="ORF">KUTeg_012429</name>
</gene>
<organism evidence="2 3">
    <name type="scientific">Tegillarca granosa</name>
    <name type="common">Malaysian cockle</name>
    <name type="synonym">Anadara granosa</name>
    <dbReference type="NCBI Taxonomy" id="220873"/>
    <lineage>
        <taxon>Eukaryota</taxon>
        <taxon>Metazoa</taxon>
        <taxon>Spiralia</taxon>
        <taxon>Lophotrochozoa</taxon>
        <taxon>Mollusca</taxon>
        <taxon>Bivalvia</taxon>
        <taxon>Autobranchia</taxon>
        <taxon>Pteriomorphia</taxon>
        <taxon>Arcoida</taxon>
        <taxon>Arcoidea</taxon>
        <taxon>Arcidae</taxon>
        <taxon>Tegillarca</taxon>
    </lineage>
</organism>
<feature type="chain" id="PRO_5047402497" evidence="1">
    <location>
        <begin position="24"/>
        <end position="122"/>
    </location>
</feature>
<proteinExistence type="predicted"/>
<comment type="caution">
    <text evidence="2">The sequence shown here is derived from an EMBL/GenBank/DDBJ whole genome shotgun (WGS) entry which is preliminary data.</text>
</comment>
<keyword evidence="3" id="KW-1185">Reference proteome</keyword>
<accession>A0ABQ9EZH3</accession>
<feature type="non-terminal residue" evidence="2">
    <location>
        <position position="122"/>
    </location>
</feature>
<evidence type="ECO:0000313" key="2">
    <source>
        <dbReference type="EMBL" id="KAJ8310564.1"/>
    </source>
</evidence>
<protein>
    <submittedName>
        <fullName evidence="2">Uncharacterized protein</fullName>
    </submittedName>
</protein>
<feature type="signal peptide" evidence="1">
    <location>
        <begin position="1"/>
        <end position="23"/>
    </location>
</feature>
<evidence type="ECO:0000256" key="1">
    <source>
        <dbReference type="SAM" id="SignalP"/>
    </source>
</evidence>
<reference evidence="2 3" key="1">
    <citation type="submission" date="2022-12" db="EMBL/GenBank/DDBJ databases">
        <title>Chromosome-level genome of Tegillarca granosa.</title>
        <authorList>
            <person name="Kim J."/>
        </authorList>
    </citation>
    <scope>NUCLEOTIDE SEQUENCE [LARGE SCALE GENOMIC DNA]</scope>
    <source>
        <strain evidence="2">Teg-2019</strain>
        <tissue evidence="2">Adductor muscle</tissue>
    </source>
</reference>
<name>A0ABQ9EZH3_TEGGR</name>
<dbReference type="Proteomes" id="UP001217089">
    <property type="component" value="Unassembled WGS sequence"/>
</dbReference>
<evidence type="ECO:0000313" key="3">
    <source>
        <dbReference type="Proteomes" id="UP001217089"/>
    </source>
</evidence>
<sequence length="122" mass="14103">MGPLRVMIAWLMTIILLCDIIMAAPADNYGDSSDKLSRLHEMYSRTPIRINLRHLPAVFLCEWIAKLLSNSNKHLIKQNHDRFVVKRFILDMFDIMKVNGNGIIITTSTSHISNFQIFSFRP</sequence>
<dbReference type="EMBL" id="JARBDR010000640">
    <property type="protein sequence ID" value="KAJ8310564.1"/>
    <property type="molecule type" value="Genomic_DNA"/>
</dbReference>
<keyword evidence="1" id="KW-0732">Signal</keyword>